<accession>A0A502G5T2</accession>
<protein>
    <submittedName>
        <fullName evidence="1">Uncharacterized protein</fullName>
    </submittedName>
</protein>
<dbReference type="EMBL" id="RCZP01000008">
    <property type="protein sequence ID" value="TPG57407.1"/>
    <property type="molecule type" value="Genomic_DNA"/>
</dbReference>
<name>A0A502G5T2_9PROT</name>
<evidence type="ECO:0000313" key="1">
    <source>
        <dbReference type="EMBL" id="TPG57407.1"/>
    </source>
</evidence>
<keyword evidence="2" id="KW-1185">Reference proteome</keyword>
<sequence length="113" mass="11708">MGEPPDTGAETGTTITMRRPATITTVVIMGAVNGIMVGITAAGTMGATIAEGANHPVLVPSRERQAVVARDLLDAAIMVECHRQCGSLPTFWCCPSSVLQSPQHQPTTSAGVH</sequence>
<proteinExistence type="predicted"/>
<evidence type="ECO:0000313" key="2">
    <source>
        <dbReference type="Proteomes" id="UP000317078"/>
    </source>
</evidence>
<reference evidence="1 2" key="1">
    <citation type="journal article" date="2019" name="Environ. Microbiol.">
        <title>Species interactions and distinct microbial communities in high Arctic permafrost affected cryosols are associated with the CH4 and CO2 gas fluxes.</title>
        <authorList>
            <person name="Altshuler I."/>
            <person name="Hamel J."/>
            <person name="Turney S."/>
            <person name="Magnuson E."/>
            <person name="Levesque R."/>
            <person name="Greer C."/>
            <person name="Whyte L.G."/>
        </authorList>
    </citation>
    <scope>NUCLEOTIDE SEQUENCE [LARGE SCALE GENOMIC DNA]</scope>
    <source>
        <strain evidence="1 2">S9.3B</strain>
    </source>
</reference>
<gene>
    <name evidence="1" type="ORF">EAH89_10760</name>
</gene>
<comment type="caution">
    <text evidence="1">The sequence shown here is derived from an EMBL/GenBank/DDBJ whole genome shotgun (WGS) entry which is preliminary data.</text>
</comment>
<organism evidence="1 2">
    <name type="scientific">Muricoccus nepalensis</name>
    <dbReference type="NCBI Taxonomy" id="1854500"/>
    <lineage>
        <taxon>Bacteria</taxon>
        <taxon>Pseudomonadati</taxon>
        <taxon>Pseudomonadota</taxon>
        <taxon>Alphaproteobacteria</taxon>
        <taxon>Acetobacterales</taxon>
        <taxon>Roseomonadaceae</taxon>
        <taxon>Muricoccus</taxon>
    </lineage>
</organism>
<dbReference type="Proteomes" id="UP000317078">
    <property type="component" value="Unassembled WGS sequence"/>
</dbReference>
<dbReference type="AlphaFoldDB" id="A0A502G5T2"/>